<keyword evidence="3" id="KW-1185">Reference proteome</keyword>
<dbReference type="AlphaFoldDB" id="A0A830CZ16"/>
<keyword evidence="1" id="KW-0812">Transmembrane</keyword>
<keyword evidence="1" id="KW-1133">Transmembrane helix</keyword>
<keyword evidence="2" id="KW-0689">Ribosomal protein</keyword>
<keyword evidence="1" id="KW-0472">Membrane</keyword>
<dbReference type="Gene3D" id="6.10.250.3450">
    <property type="match status" value="1"/>
</dbReference>
<dbReference type="GO" id="GO:0003735">
    <property type="term" value="F:structural constituent of ribosome"/>
    <property type="evidence" value="ECO:0007669"/>
    <property type="project" value="InterPro"/>
</dbReference>
<dbReference type="Gene3D" id="1.10.287.310">
    <property type="match status" value="1"/>
</dbReference>
<dbReference type="PANTHER" id="PTHR45722:SF2">
    <property type="entry name" value="LARGE RIBOSOMAL SUBUNIT PROTEIN UL29-RELATED"/>
    <property type="match status" value="1"/>
</dbReference>
<proteinExistence type="predicted"/>
<evidence type="ECO:0000313" key="3">
    <source>
        <dbReference type="Proteomes" id="UP000653305"/>
    </source>
</evidence>
<dbReference type="GO" id="GO:0022625">
    <property type="term" value="C:cytosolic large ribosomal subunit"/>
    <property type="evidence" value="ECO:0007669"/>
    <property type="project" value="InterPro"/>
</dbReference>
<sequence length="91" mass="10797">NSTPKKLSKIKVVRSSIAQLLTVISQKQKAALREAYKNKNYLPLDLRPRKTRAIRRHLTKHRLLVVFILRFFSELLKCVLCFFFKFICCFI</sequence>
<dbReference type="InterPro" id="IPR036049">
    <property type="entry name" value="Ribosomal_uL29_sf"/>
</dbReference>
<keyword evidence="2" id="KW-0687">Ribonucleoprotein</keyword>
<comment type="caution">
    <text evidence="2">The sequence shown here is derived from an EMBL/GenBank/DDBJ whole genome shotgun (WGS) entry which is preliminary data.</text>
</comment>
<dbReference type="PANTHER" id="PTHR45722">
    <property type="entry name" value="60S RIBOSOMAL PROTEIN L35"/>
    <property type="match status" value="1"/>
</dbReference>
<evidence type="ECO:0000256" key="1">
    <source>
        <dbReference type="SAM" id="Phobius"/>
    </source>
</evidence>
<dbReference type="OrthoDB" id="528635at2759"/>
<feature type="non-terminal residue" evidence="2">
    <location>
        <position position="1"/>
    </location>
</feature>
<evidence type="ECO:0000313" key="2">
    <source>
        <dbReference type="EMBL" id="GFQ02829.1"/>
    </source>
</evidence>
<dbReference type="Proteomes" id="UP000653305">
    <property type="component" value="Unassembled WGS sequence"/>
</dbReference>
<protein>
    <submittedName>
        <fullName evidence="2">60S ribosomal protein l35-2</fullName>
    </submittedName>
</protein>
<dbReference type="GO" id="GO:0006412">
    <property type="term" value="P:translation"/>
    <property type="evidence" value="ECO:0007669"/>
    <property type="project" value="InterPro"/>
</dbReference>
<dbReference type="GO" id="GO:0003729">
    <property type="term" value="F:mRNA binding"/>
    <property type="evidence" value="ECO:0007669"/>
    <property type="project" value="TreeGrafter"/>
</dbReference>
<dbReference type="EMBL" id="BMAC01000778">
    <property type="protein sequence ID" value="GFQ02829.1"/>
    <property type="molecule type" value="Genomic_DNA"/>
</dbReference>
<gene>
    <name evidence="2" type="ORF">PHJA_002426800</name>
</gene>
<dbReference type="GO" id="GO:0000463">
    <property type="term" value="P:maturation of LSU-rRNA from tricistronic rRNA transcript (SSU-rRNA, 5.8S rRNA, LSU-rRNA)"/>
    <property type="evidence" value="ECO:0007669"/>
    <property type="project" value="InterPro"/>
</dbReference>
<reference evidence="2" key="1">
    <citation type="submission" date="2020-07" db="EMBL/GenBank/DDBJ databases">
        <title>Ethylene signaling mediates host invasion by parasitic plants.</title>
        <authorList>
            <person name="Yoshida S."/>
        </authorList>
    </citation>
    <scope>NUCLEOTIDE SEQUENCE</scope>
    <source>
        <strain evidence="2">Okayama</strain>
    </source>
</reference>
<organism evidence="2 3">
    <name type="scientific">Phtheirospermum japonicum</name>
    <dbReference type="NCBI Taxonomy" id="374723"/>
    <lineage>
        <taxon>Eukaryota</taxon>
        <taxon>Viridiplantae</taxon>
        <taxon>Streptophyta</taxon>
        <taxon>Embryophyta</taxon>
        <taxon>Tracheophyta</taxon>
        <taxon>Spermatophyta</taxon>
        <taxon>Magnoliopsida</taxon>
        <taxon>eudicotyledons</taxon>
        <taxon>Gunneridae</taxon>
        <taxon>Pentapetalae</taxon>
        <taxon>asterids</taxon>
        <taxon>lamiids</taxon>
        <taxon>Lamiales</taxon>
        <taxon>Orobanchaceae</taxon>
        <taxon>Orobanchaceae incertae sedis</taxon>
        <taxon>Phtheirospermum</taxon>
    </lineage>
</organism>
<name>A0A830CZ16_9LAMI</name>
<dbReference type="InterPro" id="IPR045059">
    <property type="entry name" value="Ribosomal_uL29_euk"/>
</dbReference>
<accession>A0A830CZ16</accession>
<feature type="transmembrane region" description="Helical" evidence="1">
    <location>
        <begin position="63"/>
        <end position="87"/>
    </location>
</feature>